<reference evidence="7" key="1">
    <citation type="submission" date="2023-07" db="EMBL/GenBank/DDBJ databases">
        <title>draft genome sequence of fig (Ficus carica).</title>
        <authorList>
            <person name="Takahashi T."/>
            <person name="Nishimura K."/>
        </authorList>
    </citation>
    <scope>NUCLEOTIDE SEQUENCE</scope>
</reference>
<evidence type="ECO:0000256" key="2">
    <source>
        <dbReference type="ARBA" id="ARBA00023015"/>
    </source>
</evidence>
<comment type="similarity">
    <text evidence="5">Belongs to the GRAS family.</text>
</comment>
<name>A0AA88ABZ0_FICCA</name>
<dbReference type="Pfam" id="PF03514">
    <property type="entry name" value="GRAS"/>
    <property type="match status" value="1"/>
</dbReference>
<organism evidence="7 8">
    <name type="scientific">Ficus carica</name>
    <name type="common">Common fig</name>
    <dbReference type="NCBI Taxonomy" id="3494"/>
    <lineage>
        <taxon>Eukaryota</taxon>
        <taxon>Viridiplantae</taxon>
        <taxon>Streptophyta</taxon>
        <taxon>Embryophyta</taxon>
        <taxon>Tracheophyta</taxon>
        <taxon>Spermatophyta</taxon>
        <taxon>Magnoliopsida</taxon>
        <taxon>eudicotyledons</taxon>
        <taxon>Gunneridae</taxon>
        <taxon>Pentapetalae</taxon>
        <taxon>rosids</taxon>
        <taxon>fabids</taxon>
        <taxon>Rosales</taxon>
        <taxon>Moraceae</taxon>
        <taxon>Ficeae</taxon>
        <taxon>Ficus</taxon>
    </lineage>
</organism>
<dbReference type="Proteomes" id="UP001187192">
    <property type="component" value="Unassembled WGS sequence"/>
</dbReference>
<comment type="subcellular location">
    <subcellularLocation>
        <location evidence="1">Nucleus</location>
    </subcellularLocation>
</comment>
<feature type="region of interest" description="SAW" evidence="5">
    <location>
        <begin position="406"/>
        <end position="488"/>
    </location>
</feature>
<gene>
    <name evidence="7" type="ORF">TIFTF001_018165</name>
</gene>
<protein>
    <recommendedName>
        <fullName evidence="9">DELLA protein</fullName>
    </recommendedName>
</protein>
<keyword evidence="2" id="KW-0805">Transcription regulation</keyword>
<comment type="caution">
    <text evidence="5">Lacks conserved residue(s) required for the propagation of feature annotation.</text>
</comment>
<feature type="compositionally biased region" description="Low complexity" evidence="6">
    <location>
        <begin position="74"/>
        <end position="85"/>
    </location>
</feature>
<feature type="region of interest" description="Leucine repeat II (LRII)" evidence="5">
    <location>
        <begin position="273"/>
        <end position="305"/>
    </location>
</feature>
<dbReference type="EMBL" id="BTGU01000029">
    <property type="protein sequence ID" value="GMN49005.1"/>
    <property type="molecule type" value="Genomic_DNA"/>
</dbReference>
<evidence type="ECO:0000256" key="3">
    <source>
        <dbReference type="ARBA" id="ARBA00023163"/>
    </source>
</evidence>
<keyword evidence="3" id="KW-0804">Transcription</keyword>
<sequence>MKAGFEMVHGSSLDHPVMIQTHEPWMIGSNRPCLNMNQRNELSEWVEQITKQLIDDEDETNIPASSENNHNHHNSNNYDHSNNIISHHDNDHQGMNLMTLLFESAVAISVDNLGEARRILLELSETASPYAPSCAERVVAYFAQAMSTRIINSTLGVCNNNNNNNSTLFYYDVKNSHEYRNYQNTLLRNSIQAFNDVAPFLKFAHFTTNQAILEAFHRRPFVHVIDLDFLHVGLLHWPALLHGLATRPEGPPSHVRLTALASSASAAAELLSEAGKQLSAFAKRLGISFEFIPLRSDVEISELRLQINGNRDEREALAVHLLRHGLYDGPDRRTMRLVEELRPRIFTLVEQDVAEHGGSFLDRFVGSLHYYSTVFDALGFCLGNDDLKRNMVENGVIYREIRNALAAVGRLRSGGDEEEEVVGGSWRREMAARGWLAQVAMSRSAAAQGQMIVNMFVSGGGYRVVVQGDGTIRIGWKETSLYTVSAWTSSSSCSTNSST</sequence>
<evidence type="ECO:0000256" key="1">
    <source>
        <dbReference type="ARBA" id="ARBA00004123"/>
    </source>
</evidence>
<evidence type="ECO:0008006" key="9">
    <source>
        <dbReference type="Google" id="ProtNLM"/>
    </source>
</evidence>
<dbReference type="InterPro" id="IPR005202">
    <property type="entry name" value="TF_GRAS"/>
</dbReference>
<evidence type="ECO:0000256" key="5">
    <source>
        <dbReference type="PROSITE-ProRule" id="PRU01191"/>
    </source>
</evidence>
<evidence type="ECO:0000313" key="7">
    <source>
        <dbReference type="EMBL" id="GMN49005.1"/>
    </source>
</evidence>
<evidence type="ECO:0000256" key="6">
    <source>
        <dbReference type="SAM" id="MobiDB-lite"/>
    </source>
</evidence>
<evidence type="ECO:0000256" key="4">
    <source>
        <dbReference type="ARBA" id="ARBA00023242"/>
    </source>
</evidence>
<feature type="short sequence motif" description="VHIID" evidence="5">
    <location>
        <begin position="222"/>
        <end position="226"/>
    </location>
</feature>
<proteinExistence type="inferred from homology"/>
<keyword evidence="8" id="KW-1185">Reference proteome</keyword>
<feature type="region of interest" description="Disordered" evidence="6">
    <location>
        <begin position="60"/>
        <end position="87"/>
    </location>
</feature>
<dbReference type="GO" id="GO:0005634">
    <property type="term" value="C:nucleus"/>
    <property type="evidence" value="ECO:0007669"/>
    <property type="project" value="UniProtKB-SubCell"/>
</dbReference>
<comment type="caution">
    <text evidence="7">The sequence shown here is derived from an EMBL/GenBank/DDBJ whole genome shotgun (WGS) entry which is preliminary data.</text>
</comment>
<accession>A0AA88ABZ0</accession>
<dbReference type="PROSITE" id="PS50985">
    <property type="entry name" value="GRAS"/>
    <property type="match status" value="1"/>
</dbReference>
<dbReference type="AlphaFoldDB" id="A0AA88ABZ0"/>
<keyword evidence="4" id="KW-0539">Nucleus</keyword>
<dbReference type="PANTHER" id="PTHR31636">
    <property type="entry name" value="OSJNBA0084A10.13 PROTEIN-RELATED"/>
    <property type="match status" value="1"/>
</dbReference>
<evidence type="ECO:0000313" key="8">
    <source>
        <dbReference type="Proteomes" id="UP001187192"/>
    </source>
</evidence>